<dbReference type="EMBL" id="HBGB01007800">
    <property type="protein sequence ID" value="CAD9049360.1"/>
    <property type="molecule type" value="Transcribed_RNA"/>
</dbReference>
<sequence length="132" mass="14393">MALVQTASRPSPAACTHTGQRHGLRCLVCDHVYAAADLGTLREASRDGRLDACVRAVREAAGPLGSEAHPQRVLSVEMWFLLILLEGIADLLEADLLPFSSLSWEDRLIRADKTGDFPVSPFFPQPPTPSSW</sequence>
<accession>A0A7S1JQ29</accession>
<dbReference type="AlphaFoldDB" id="A0A7S1JQ29"/>
<protein>
    <submittedName>
        <fullName evidence="1">Uncharacterized protein</fullName>
    </submittedName>
</protein>
<organism evidence="1">
    <name type="scientific">Vitrella brassicaformis</name>
    <dbReference type="NCBI Taxonomy" id="1169539"/>
    <lineage>
        <taxon>Eukaryota</taxon>
        <taxon>Sar</taxon>
        <taxon>Alveolata</taxon>
        <taxon>Colpodellida</taxon>
        <taxon>Vitrellaceae</taxon>
        <taxon>Vitrella</taxon>
    </lineage>
</organism>
<proteinExistence type="predicted"/>
<gene>
    <name evidence="1" type="ORF">VBRA1451_LOCUS4419</name>
</gene>
<reference evidence="1" key="1">
    <citation type="submission" date="2021-01" db="EMBL/GenBank/DDBJ databases">
        <authorList>
            <person name="Corre E."/>
            <person name="Pelletier E."/>
            <person name="Niang G."/>
            <person name="Scheremetjew M."/>
            <person name="Finn R."/>
            <person name="Kale V."/>
            <person name="Holt S."/>
            <person name="Cochrane G."/>
            <person name="Meng A."/>
            <person name="Brown T."/>
            <person name="Cohen L."/>
        </authorList>
    </citation>
    <scope>NUCLEOTIDE SEQUENCE</scope>
    <source>
        <strain evidence="1">CCMP3346</strain>
    </source>
</reference>
<evidence type="ECO:0000313" key="1">
    <source>
        <dbReference type="EMBL" id="CAD9049360.1"/>
    </source>
</evidence>
<name>A0A7S1JQ29_9ALVE</name>